<dbReference type="Proteomes" id="UP001596391">
    <property type="component" value="Unassembled WGS sequence"/>
</dbReference>
<feature type="compositionally biased region" description="Polar residues" evidence="1">
    <location>
        <begin position="1"/>
        <end position="15"/>
    </location>
</feature>
<sequence>MSFSSRAALQRTESNASQAARDATAARAKNSPLGVVATKPMRDMLFISFSEKMHNAPADASKGVNVGHLMKLVAKNAKQGAQLTPQGVLRWPLTSAKAEDVLRETRELLQMMGEQ</sequence>
<name>A0ABW1Z9L4_9BACT</name>
<feature type="compositionally biased region" description="Low complexity" evidence="1">
    <location>
        <begin position="16"/>
        <end position="28"/>
    </location>
</feature>
<proteinExistence type="predicted"/>
<comment type="caution">
    <text evidence="2">The sequence shown here is derived from an EMBL/GenBank/DDBJ whole genome shotgun (WGS) entry which is preliminary data.</text>
</comment>
<evidence type="ECO:0000313" key="2">
    <source>
        <dbReference type="EMBL" id="MFC6646096.1"/>
    </source>
</evidence>
<keyword evidence="3" id="KW-1185">Reference proteome</keyword>
<feature type="region of interest" description="Disordered" evidence="1">
    <location>
        <begin position="1"/>
        <end position="32"/>
    </location>
</feature>
<dbReference type="RefSeq" id="WP_390235116.1">
    <property type="nucleotide sequence ID" value="NZ_JBHSWI010000001.1"/>
</dbReference>
<evidence type="ECO:0000313" key="3">
    <source>
        <dbReference type="Proteomes" id="UP001596391"/>
    </source>
</evidence>
<reference evidence="3" key="1">
    <citation type="journal article" date="2019" name="Int. J. Syst. Evol. Microbiol.">
        <title>The Global Catalogue of Microorganisms (GCM) 10K type strain sequencing project: providing services to taxonomists for standard genome sequencing and annotation.</title>
        <authorList>
            <consortium name="The Broad Institute Genomics Platform"/>
            <consortium name="The Broad Institute Genome Sequencing Center for Infectious Disease"/>
            <person name="Wu L."/>
            <person name="Ma J."/>
        </authorList>
    </citation>
    <scope>NUCLEOTIDE SEQUENCE [LARGE SCALE GENOMIC DNA]</scope>
    <source>
        <strain evidence="3">CGMCC 1.16026</strain>
    </source>
</reference>
<organism evidence="2 3">
    <name type="scientific">Granulicella cerasi</name>
    <dbReference type="NCBI Taxonomy" id="741063"/>
    <lineage>
        <taxon>Bacteria</taxon>
        <taxon>Pseudomonadati</taxon>
        <taxon>Acidobacteriota</taxon>
        <taxon>Terriglobia</taxon>
        <taxon>Terriglobales</taxon>
        <taxon>Acidobacteriaceae</taxon>
        <taxon>Granulicella</taxon>
    </lineage>
</organism>
<protein>
    <submittedName>
        <fullName evidence="2">Uncharacterized protein</fullName>
    </submittedName>
</protein>
<gene>
    <name evidence="2" type="ORF">ACFQBQ_10990</name>
</gene>
<accession>A0ABW1Z9L4</accession>
<evidence type="ECO:0000256" key="1">
    <source>
        <dbReference type="SAM" id="MobiDB-lite"/>
    </source>
</evidence>
<dbReference type="EMBL" id="JBHSWI010000001">
    <property type="protein sequence ID" value="MFC6646096.1"/>
    <property type="molecule type" value="Genomic_DNA"/>
</dbReference>